<dbReference type="Proteomes" id="UP000823896">
    <property type="component" value="Unassembled WGS sequence"/>
</dbReference>
<keyword evidence="1" id="KW-0472">Membrane</keyword>
<feature type="transmembrane region" description="Helical" evidence="1">
    <location>
        <begin position="55"/>
        <end position="78"/>
    </location>
</feature>
<protein>
    <submittedName>
        <fullName evidence="2">Uncharacterized protein</fullName>
    </submittedName>
</protein>
<proteinExistence type="predicted"/>
<reference evidence="2" key="1">
    <citation type="journal article" date="2021" name="PeerJ">
        <title>Extensive microbial diversity within the chicken gut microbiome revealed by metagenomics and culture.</title>
        <authorList>
            <person name="Gilroy R."/>
            <person name="Ravi A."/>
            <person name="Getino M."/>
            <person name="Pursley I."/>
            <person name="Horton D.L."/>
            <person name="Alikhan N.F."/>
            <person name="Baker D."/>
            <person name="Gharbi K."/>
            <person name="Hall N."/>
            <person name="Watson M."/>
            <person name="Adriaenssens E.M."/>
            <person name="Foster-Nyarko E."/>
            <person name="Jarju S."/>
            <person name="Secka A."/>
            <person name="Antonio M."/>
            <person name="Oren A."/>
            <person name="Chaudhuri R.R."/>
            <person name="La Ragione R."/>
            <person name="Hildebrand F."/>
            <person name="Pallen M.J."/>
        </authorList>
    </citation>
    <scope>NUCLEOTIDE SEQUENCE</scope>
    <source>
        <strain evidence="2">CHK187-11901</strain>
    </source>
</reference>
<evidence type="ECO:0000256" key="1">
    <source>
        <dbReference type="SAM" id="Phobius"/>
    </source>
</evidence>
<name>A0A9D2NSA8_9FIRM</name>
<gene>
    <name evidence="2" type="ORF">H9702_04835</name>
</gene>
<evidence type="ECO:0000313" key="3">
    <source>
        <dbReference type="Proteomes" id="UP000823896"/>
    </source>
</evidence>
<reference evidence="2" key="2">
    <citation type="submission" date="2021-04" db="EMBL/GenBank/DDBJ databases">
        <authorList>
            <person name="Gilroy R."/>
        </authorList>
    </citation>
    <scope>NUCLEOTIDE SEQUENCE</scope>
    <source>
        <strain evidence="2">CHK187-11901</strain>
    </source>
</reference>
<feature type="transmembrane region" description="Helical" evidence="1">
    <location>
        <begin position="25"/>
        <end position="49"/>
    </location>
</feature>
<keyword evidence="1" id="KW-0812">Transmembrane</keyword>
<organism evidence="2 3">
    <name type="scientific">Candidatus Merdibacter merdavium</name>
    <dbReference type="NCBI Taxonomy" id="2838692"/>
    <lineage>
        <taxon>Bacteria</taxon>
        <taxon>Bacillati</taxon>
        <taxon>Bacillota</taxon>
        <taxon>Erysipelotrichia</taxon>
        <taxon>Erysipelotrichales</taxon>
        <taxon>Erysipelotrichaceae</taxon>
        <taxon>Merdibacter</taxon>
    </lineage>
</organism>
<accession>A0A9D2NSA8</accession>
<dbReference type="EMBL" id="DWWM01000029">
    <property type="protein sequence ID" value="HJC36440.1"/>
    <property type="molecule type" value="Genomic_DNA"/>
</dbReference>
<sequence length="84" mass="9321">MIGEILIEFLITVAEIIIDGKGNRIATLLVCLFCGSLLILTLIIMVTSWEADPEQAWRMGIVSLILGVAIGLCMYSVIQKRRKE</sequence>
<comment type="caution">
    <text evidence="2">The sequence shown here is derived from an EMBL/GenBank/DDBJ whole genome shotgun (WGS) entry which is preliminary data.</text>
</comment>
<keyword evidence="1" id="KW-1133">Transmembrane helix</keyword>
<evidence type="ECO:0000313" key="2">
    <source>
        <dbReference type="EMBL" id="HJC36440.1"/>
    </source>
</evidence>
<dbReference type="AlphaFoldDB" id="A0A9D2NSA8"/>